<accession>A0A5M6DAH0</accession>
<dbReference type="PANTHER" id="PTHR43133">
    <property type="entry name" value="RNA POLYMERASE ECF-TYPE SIGMA FACTO"/>
    <property type="match status" value="1"/>
</dbReference>
<comment type="caution">
    <text evidence="7">The sequence shown here is derived from an EMBL/GenBank/DDBJ whole genome shotgun (WGS) entry which is preliminary data.</text>
</comment>
<dbReference type="GO" id="GO:0006352">
    <property type="term" value="P:DNA-templated transcription initiation"/>
    <property type="evidence" value="ECO:0007669"/>
    <property type="project" value="InterPro"/>
</dbReference>
<dbReference type="InterPro" id="IPR013324">
    <property type="entry name" value="RNA_pol_sigma_r3/r4-like"/>
</dbReference>
<dbReference type="SUPFAM" id="SSF88659">
    <property type="entry name" value="Sigma3 and sigma4 domains of RNA polymerase sigma factors"/>
    <property type="match status" value="1"/>
</dbReference>
<dbReference type="AlphaFoldDB" id="A0A5M6DAH0"/>
<dbReference type="InterPro" id="IPR007627">
    <property type="entry name" value="RNA_pol_sigma70_r2"/>
</dbReference>
<sequence>MCTDDVQLWPDEKLLVLMQSDDQAAFEQIYNRYWSKLYLSAYNIVRDRQAAEDIVQDVLVSLWMRRNSLVVDSLNSYLYTAVRYQVFKIIRAGQMREAHSYVIENPAVVNVGESALMTADMDRLLEKGVTELPEKCRQIFLLSRKKHLSTKEIANWLGIAPKTVENQITIALNRLRTTLGDFLLWTAVSFINGWF</sequence>
<dbReference type="NCBIfam" id="TIGR02937">
    <property type="entry name" value="sigma70-ECF"/>
    <property type="match status" value="1"/>
</dbReference>
<evidence type="ECO:0000313" key="8">
    <source>
        <dbReference type="Proteomes" id="UP000323426"/>
    </source>
</evidence>
<evidence type="ECO:0000256" key="4">
    <source>
        <dbReference type="ARBA" id="ARBA00023163"/>
    </source>
</evidence>
<proteinExistence type="inferred from homology"/>
<protein>
    <submittedName>
        <fullName evidence="7">RNA polymerase sigma-70 factor</fullName>
    </submittedName>
</protein>
<comment type="similarity">
    <text evidence="1">Belongs to the sigma-70 factor family. ECF subfamily.</text>
</comment>
<dbReference type="InterPro" id="IPR013325">
    <property type="entry name" value="RNA_pol_sigma_r2"/>
</dbReference>
<keyword evidence="8" id="KW-1185">Reference proteome</keyword>
<dbReference type="RefSeq" id="WP_150090392.1">
    <property type="nucleotide sequence ID" value="NZ_VWSF01000015.1"/>
</dbReference>
<gene>
    <name evidence="7" type="ORF">F0145_17735</name>
</gene>
<dbReference type="SUPFAM" id="SSF88946">
    <property type="entry name" value="Sigma2 domain of RNA polymerase sigma factors"/>
    <property type="match status" value="1"/>
</dbReference>
<dbReference type="GO" id="GO:0016987">
    <property type="term" value="F:sigma factor activity"/>
    <property type="evidence" value="ECO:0007669"/>
    <property type="project" value="UniProtKB-KW"/>
</dbReference>
<feature type="domain" description="RNA polymerase sigma-70 region 2" evidence="5">
    <location>
        <begin position="30"/>
        <end position="91"/>
    </location>
</feature>
<keyword evidence="3" id="KW-0731">Sigma factor</keyword>
<dbReference type="Pfam" id="PF08281">
    <property type="entry name" value="Sigma70_r4_2"/>
    <property type="match status" value="1"/>
</dbReference>
<evidence type="ECO:0000259" key="6">
    <source>
        <dbReference type="Pfam" id="PF08281"/>
    </source>
</evidence>
<dbReference type="EMBL" id="VWSF01000015">
    <property type="protein sequence ID" value="KAA5542979.1"/>
    <property type="molecule type" value="Genomic_DNA"/>
</dbReference>
<dbReference type="Pfam" id="PF04542">
    <property type="entry name" value="Sigma70_r2"/>
    <property type="match status" value="1"/>
</dbReference>
<keyword evidence="2" id="KW-0805">Transcription regulation</keyword>
<dbReference type="Proteomes" id="UP000323426">
    <property type="component" value="Unassembled WGS sequence"/>
</dbReference>
<dbReference type="InterPro" id="IPR014284">
    <property type="entry name" value="RNA_pol_sigma-70_dom"/>
</dbReference>
<dbReference type="InterPro" id="IPR013249">
    <property type="entry name" value="RNA_pol_sigma70_r4_t2"/>
</dbReference>
<dbReference type="GO" id="GO:0003677">
    <property type="term" value="F:DNA binding"/>
    <property type="evidence" value="ECO:0007669"/>
    <property type="project" value="InterPro"/>
</dbReference>
<reference evidence="7 8" key="1">
    <citation type="submission" date="2019-09" db="EMBL/GenBank/DDBJ databases">
        <title>Genome sequence and assembly of Adhaeribacter sp.</title>
        <authorList>
            <person name="Chhetri G."/>
        </authorList>
    </citation>
    <scope>NUCLEOTIDE SEQUENCE [LARGE SCALE GENOMIC DNA]</scope>
    <source>
        <strain evidence="7 8">DK36</strain>
    </source>
</reference>
<evidence type="ECO:0000256" key="1">
    <source>
        <dbReference type="ARBA" id="ARBA00010641"/>
    </source>
</evidence>
<evidence type="ECO:0000259" key="5">
    <source>
        <dbReference type="Pfam" id="PF04542"/>
    </source>
</evidence>
<dbReference type="NCBIfam" id="TIGR02985">
    <property type="entry name" value="Sig70_bacteroi1"/>
    <property type="match status" value="1"/>
</dbReference>
<dbReference type="Gene3D" id="1.10.1740.10">
    <property type="match status" value="1"/>
</dbReference>
<keyword evidence="4" id="KW-0804">Transcription</keyword>
<dbReference type="PANTHER" id="PTHR43133:SF46">
    <property type="entry name" value="RNA POLYMERASE SIGMA-70 FACTOR ECF SUBFAMILY"/>
    <property type="match status" value="1"/>
</dbReference>
<evidence type="ECO:0000313" key="7">
    <source>
        <dbReference type="EMBL" id="KAA5542979.1"/>
    </source>
</evidence>
<organism evidence="7 8">
    <name type="scientific">Adhaeribacter rhizoryzae</name>
    <dbReference type="NCBI Taxonomy" id="2607907"/>
    <lineage>
        <taxon>Bacteria</taxon>
        <taxon>Pseudomonadati</taxon>
        <taxon>Bacteroidota</taxon>
        <taxon>Cytophagia</taxon>
        <taxon>Cytophagales</taxon>
        <taxon>Hymenobacteraceae</taxon>
        <taxon>Adhaeribacter</taxon>
    </lineage>
</organism>
<dbReference type="Gene3D" id="1.10.10.10">
    <property type="entry name" value="Winged helix-like DNA-binding domain superfamily/Winged helix DNA-binding domain"/>
    <property type="match status" value="1"/>
</dbReference>
<dbReference type="InterPro" id="IPR036388">
    <property type="entry name" value="WH-like_DNA-bd_sf"/>
</dbReference>
<name>A0A5M6DAH0_9BACT</name>
<feature type="domain" description="RNA polymerase sigma factor 70 region 4 type 2" evidence="6">
    <location>
        <begin position="126"/>
        <end position="175"/>
    </location>
</feature>
<evidence type="ECO:0000256" key="2">
    <source>
        <dbReference type="ARBA" id="ARBA00023015"/>
    </source>
</evidence>
<dbReference type="InterPro" id="IPR039425">
    <property type="entry name" value="RNA_pol_sigma-70-like"/>
</dbReference>
<evidence type="ECO:0000256" key="3">
    <source>
        <dbReference type="ARBA" id="ARBA00023082"/>
    </source>
</evidence>
<dbReference type="InterPro" id="IPR014327">
    <property type="entry name" value="RNA_pol_sigma70_bacteroid"/>
</dbReference>